<dbReference type="PANTHER" id="PTHR42678">
    <property type="entry name" value="AMIDASE"/>
    <property type="match status" value="1"/>
</dbReference>
<organism evidence="2 3">
    <name type="scientific">Phototrophicus methaneseepsis</name>
    <dbReference type="NCBI Taxonomy" id="2710758"/>
    <lineage>
        <taxon>Bacteria</taxon>
        <taxon>Bacillati</taxon>
        <taxon>Chloroflexota</taxon>
        <taxon>Candidatus Thermofontia</taxon>
        <taxon>Phototrophicales</taxon>
        <taxon>Phototrophicaceae</taxon>
        <taxon>Phototrophicus</taxon>
    </lineage>
</organism>
<gene>
    <name evidence="2" type="ORF">G4Y79_03270</name>
</gene>
<evidence type="ECO:0000313" key="3">
    <source>
        <dbReference type="Proteomes" id="UP000594468"/>
    </source>
</evidence>
<dbReference type="SUPFAM" id="SSF75304">
    <property type="entry name" value="Amidase signature (AS) enzymes"/>
    <property type="match status" value="1"/>
</dbReference>
<evidence type="ECO:0000259" key="1">
    <source>
        <dbReference type="Pfam" id="PF01425"/>
    </source>
</evidence>
<dbReference type="RefSeq" id="WP_195171484.1">
    <property type="nucleotide sequence ID" value="NZ_CP062983.1"/>
</dbReference>
<dbReference type="Gene3D" id="3.90.1300.10">
    <property type="entry name" value="Amidase signature (AS) domain"/>
    <property type="match status" value="1"/>
</dbReference>
<keyword evidence="2" id="KW-0378">Hydrolase</keyword>
<dbReference type="PANTHER" id="PTHR42678:SF34">
    <property type="entry name" value="OS04G0183300 PROTEIN"/>
    <property type="match status" value="1"/>
</dbReference>
<dbReference type="EMBL" id="CP062983">
    <property type="protein sequence ID" value="QPC83417.1"/>
    <property type="molecule type" value="Genomic_DNA"/>
</dbReference>
<dbReference type="GO" id="GO:0004040">
    <property type="term" value="F:amidase activity"/>
    <property type="evidence" value="ECO:0007669"/>
    <property type="project" value="UniProtKB-EC"/>
</dbReference>
<dbReference type="Proteomes" id="UP000594468">
    <property type="component" value="Chromosome"/>
</dbReference>
<dbReference type="Pfam" id="PF01425">
    <property type="entry name" value="Amidase"/>
    <property type="match status" value="1"/>
</dbReference>
<dbReference type="KEGG" id="pmet:G4Y79_03270"/>
<accession>A0A7S8EAM0</accession>
<dbReference type="AlphaFoldDB" id="A0A7S8EAM0"/>
<sequence>MSTQIERQYNTPAYVGKRPLNISLFADVTLFDERRIELDEVLAYATIPDIQRMFAEGTLSSVELVTYYIDRIRRYDIDGYNSVLELNPDVFEIANSRDRERSVGQVHSTMHGIPILLKDNIGTGDKMHNTAGSKAMETSHCDRDSHIAACLREAGAIILGKTNLSQWANFMSFDSANGFSVLGGQTHNAYGRFDVGGSSSGSGAAAGMNFATVTIGTETSGSLVSPASQNSLCTIKASLGLISRDRIIPITELHDTAGPMTRNMTDLVHLLNVIRGVDDKDPQTHKAAAIGNVDFVDYLQADALQGKRIGVVKRDALPTEGMDAILEKAIETMREAGAEVIEIEPLHIDFNFLTFFFGMHRGVNEYLAAIGSDLTLASIAAFNDEDLPNRAPFQQGLLELCVKTPLDPATEGAYQAIHQQNYDNAANGTRNALSKDNLDALVDINTWGTYGYAPSGFPAVCVQAGYLPDGEPMGITFWGDYLQDANLIAMAYAFEQASKVWQPPTPILPSER</sequence>
<dbReference type="InterPro" id="IPR036928">
    <property type="entry name" value="AS_sf"/>
</dbReference>
<evidence type="ECO:0000313" key="2">
    <source>
        <dbReference type="EMBL" id="QPC83417.1"/>
    </source>
</evidence>
<name>A0A7S8EAM0_9CHLR</name>
<proteinExistence type="predicted"/>
<dbReference type="EC" id="3.5.1.4" evidence="2"/>
<feature type="domain" description="Amidase" evidence="1">
    <location>
        <begin position="63"/>
        <end position="353"/>
    </location>
</feature>
<dbReference type="InterPro" id="IPR023631">
    <property type="entry name" value="Amidase_dom"/>
</dbReference>
<protein>
    <submittedName>
        <fullName evidence="2">Amidase</fullName>
        <ecNumber evidence="2">3.5.1.4</ecNumber>
    </submittedName>
</protein>
<keyword evidence="3" id="KW-1185">Reference proteome</keyword>
<reference evidence="2 3" key="1">
    <citation type="submission" date="2020-02" db="EMBL/GenBank/DDBJ databases">
        <authorList>
            <person name="Zheng R.K."/>
            <person name="Sun C.M."/>
        </authorList>
    </citation>
    <scope>NUCLEOTIDE SEQUENCE [LARGE SCALE GENOMIC DNA]</scope>
    <source>
        <strain evidence="3">rifampicinis</strain>
    </source>
</reference>